<reference evidence="2" key="1">
    <citation type="submission" date="2020-02" db="EMBL/GenBank/DDBJ databases">
        <authorList>
            <person name="Meier V. D."/>
        </authorList>
    </citation>
    <scope>NUCLEOTIDE SEQUENCE</scope>
    <source>
        <strain evidence="2">AVDCRST_MAG03</strain>
    </source>
</reference>
<dbReference type="EMBL" id="CADCUT010000120">
    <property type="protein sequence ID" value="CAA9412229.1"/>
    <property type="molecule type" value="Genomic_DNA"/>
</dbReference>
<feature type="region of interest" description="Disordered" evidence="1">
    <location>
        <begin position="52"/>
        <end position="101"/>
    </location>
</feature>
<feature type="region of interest" description="Disordered" evidence="1">
    <location>
        <begin position="1"/>
        <end position="21"/>
    </location>
</feature>
<organism evidence="2">
    <name type="scientific">uncultured Rubrobacteraceae bacterium</name>
    <dbReference type="NCBI Taxonomy" id="349277"/>
    <lineage>
        <taxon>Bacteria</taxon>
        <taxon>Bacillati</taxon>
        <taxon>Actinomycetota</taxon>
        <taxon>Rubrobacteria</taxon>
        <taxon>Rubrobacterales</taxon>
        <taxon>Rubrobacteraceae</taxon>
        <taxon>environmental samples</taxon>
    </lineage>
</organism>
<name>A0A6J4PGJ2_9ACTN</name>
<accession>A0A6J4PGJ2</accession>
<evidence type="ECO:0000256" key="1">
    <source>
        <dbReference type="SAM" id="MobiDB-lite"/>
    </source>
</evidence>
<gene>
    <name evidence="2" type="ORF">AVDCRST_MAG03-1945</name>
</gene>
<proteinExistence type="predicted"/>
<dbReference type="AlphaFoldDB" id="A0A6J4PGJ2"/>
<sequence>MTEAMRPEPCQVGSKTEHPCPRPAVMEVRGIFFCEPCARRQEAYFAIGELTRGKQGLGGGPLAEALSGLRRERAGGTSSRPGATGARQKRPGRGAVRSGSA</sequence>
<protein>
    <submittedName>
        <fullName evidence="2">Uncharacterized protein</fullName>
    </submittedName>
</protein>
<evidence type="ECO:0000313" key="2">
    <source>
        <dbReference type="EMBL" id="CAA9412229.1"/>
    </source>
</evidence>